<protein>
    <submittedName>
        <fullName evidence="2">Uncharacterized protein</fullName>
    </submittedName>
</protein>
<keyword evidence="1" id="KW-0812">Transmembrane</keyword>
<keyword evidence="1" id="KW-1133">Transmembrane helix</keyword>
<dbReference type="Proteomes" id="UP000249402">
    <property type="component" value="Unassembled WGS sequence"/>
</dbReference>
<keyword evidence="1" id="KW-0472">Membrane</keyword>
<gene>
    <name evidence="2" type="ORF">BO80DRAFT_426528</name>
</gene>
<sequence>MGSGRAGLEEIYKLWKGLAGACFTAYYCYYYYYYYYYTLLHPTTPYYYLRTLSFTCLPTFRHIYT</sequence>
<dbReference type="EMBL" id="KZ824446">
    <property type="protein sequence ID" value="RAK99547.1"/>
    <property type="molecule type" value="Genomic_DNA"/>
</dbReference>
<dbReference type="RefSeq" id="XP_025573875.1">
    <property type="nucleotide sequence ID" value="XM_025719787.1"/>
</dbReference>
<evidence type="ECO:0000256" key="1">
    <source>
        <dbReference type="SAM" id="Phobius"/>
    </source>
</evidence>
<dbReference type="GeneID" id="37224652"/>
<evidence type="ECO:0000313" key="2">
    <source>
        <dbReference type="EMBL" id="RAK99547.1"/>
    </source>
</evidence>
<organism evidence="2 3">
    <name type="scientific">Aspergillus ibericus CBS 121593</name>
    <dbReference type="NCBI Taxonomy" id="1448316"/>
    <lineage>
        <taxon>Eukaryota</taxon>
        <taxon>Fungi</taxon>
        <taxon>Dikarya</taxon>
        <taxon>Ascomycota</taxon>
        <taxon>Pezizomycotina</taxon>
        <taxon>Eurotiomycetes</taxon>
        <taxon>Eurotiomycetidae</taxon>
        <taxon>Eurotiales</taxon>
        <taxon>Aspergillaceae</taxon>
        <taxon>Aspergillus</taxon>
        <taxon>Aspergillus subgen. Circumdati</taxon>
    </lineage>
</organism>
<feature type="transmembrane region" description="Helical" evidence="1">
    <location>
        <begin position="12"/>
        <end position="34"/>
    </location>
</feature>
<proteinExistence type="predicted"/>
<dbReference type="AlphaFoldDB" id="A0A395GXX9"/>
<reference evidence="2 3" key="1">
    <citation type="submission" date="2018-02" db="EMBL/GenBank/DDBJ databases">
        <title>The genomes of Aspergillus section Nigri reveals drivers in fungal speciation.</title>
        <authorList>
            <consortium name="DOE Joint Genome Institute"/>
            <person name="Vesth T.C."/>
            <person name="Nybo J."/>
            <person name="Theobald S."/>
            <person name="Brandl J."/>
            <person name="Frisvad J.C."/>
            <person name="Nielsen K.F."/>
            <person name="Lyhne E.K."/>
            <person name="Kogle M.E."/>
            <person name="Kuo A."/>
            <person name="Riley R."/>
            <person name="Clum A."/>
            <person name="Nolan M."/>
            <person name="Lipzen A."/>
            <person name="Salamov A."/>
            <person name="Henrissat B."/>
            <person name="Wiebenga A."/>
            <person name="De vries R.P."/>
            <person name="Grigoriev I.V."/>
            <person name="Mortensen U.H."/>
            <person name="Andersen M.R."/>
            <person name="Baker S.E."/>
        </authorList>
    </citation>
    <scope>NUCLEOTIDE SEQUENCE [LARGE SCALE GENOMIC DNA]</scope>
    <source>
        <strain evidence="2 3">CBS 121593</strain>
    </source>
</reference>
<keyword evidence="3" id="KW-1185">Reference proteome</keyword>
<accession>A0A395GXX9</accession>
<name>A0A395GXX9_9EURO</name>
<dbReference type="VEuPathDB" id="FungiDB:BO80DRAFT_426528"/>
<evidence type="ECO:0000313" key="3">
    <source>
        <dbReference type="Proteomes" id="UP000249402"/>
    </source>
</evidence>